<keyword evidence="14" id="KW-0482">Metalloprotease</keyword>
<feature type="domain" description="Peptidase M28" evidence="20">
    <location>
        <begin position="186"/>
        <end position="376"/>
    </location>
</feature>
<evidence type="ECO:0000256" key="19">
    <source>
        <dbReference type="SAM" id="Phobius"/>
    </source>
</evidence>
<keyword evidence="9 17" id="KW-0479">Metal-binding</keyword>
<evidence type="ECO:0000256" key="7">
    <source>
        <dbReference type="ARBA" id="ARBA00022670"/>
    </source>
</evidence>
<evidence type="ECO:0000256" key="10">
    <source>
        <dbReference type="ARBA" id="ARBA00022801"/>
    </source>
</evidence>
<gene>
    <name evidence="21" type="ORF">SPPG_00900</name>
</gene>
<dbReference type="GO" id="GO:0008235">
    <property type="term" value="F:metalloexopeptidase activity"/>
    <property type="evidence" value="ECO:0007669"/>
    <property type="project" value="InterPro"/>
</dbReference>
<keyword evidence="8 19" id="KW-0812">Transmembrane</keyword>
<keyword evidence="22" id="KW-1185">Reference proteome</keyword>
<feature type="transmembrane region" description="Helical" evidence="19">
    <location>
        <begin position="609"/>
        <end position="628"/>
    </location>
</feature>
<dbReference type="GeneID" id="27684600"/>
<evidence type="ECO:0000256" key="1">
    <source>
        <dbReference type="ARBA" id="ARBA00001947"/>
    </source>
</evidence>
<evidence type="ECO:0000256" key="14">
    <source>
        <dbReference type="ARBA" id="ARBA00023049"/>
    </source>
</evidence>
<proteinExistence type="inferred from homology"/>
<evidence type="ECO:0000256" key="6">
    <source>
        <dbReference type="ARBA" id="ARBA00022554"/>
    </source>
</evidence>
<feature type="transmembrane region" description="Helical" evidence="19">
    <location>
        <begin position="765"/>
        <end position="785"/>
    </location>
</feature>
<evidence type="ECO:0000256" key="9">
    <source>
        <dbReference type="ARBA" id="ARBA00022723"/>
    </source>
</evidence>
<dbReference type="GO" id="GO:0006508">
    <property type="term" value="P:proteolysis"/>
    <property type="evidence" value="ECO:0007669"/>
    <property type="project" value="UniProtKB-KW"/>
</dbReference>
<evidence type="ECO:0000256" key="18">
    <source>
        <dbReference type="SAM" id="MobiDB-lite"/>
    </source>
</evidence>
<comment type="similarity">
    <text evidence="5 17">Belongs to the peptidase M28 family.</text>
</comment>
<dbReference type="InterPro" id="IPR007484">
    <property type="entry name" value="Peptidase_M28"/>
</dbReference>
<evidence type="ECO:0000256" key="5">
    <source>
        <dbReference type="ARBA" id="ARBA00010918"/>
    </source>
</evidence>
<accession>A0A0L0HRA9</accession>
<keyword evidence="12 17" id="KW-0862">Zinc</keyword>
<comment type="subcellular location">
    <subcellularLocation>
        <location evidence="4">Endoplasmic reticulum membrane</location>
        <topology evidence="4">Multi-pass membrane protein</topology>
    </subcellularLocation>
    <subcellularLocation>
        <location evidence="3">Vacuole membrane</location>
        <topology evidence="3">Multi-pass membrane protein</topology>
    </subcellularLocation>
</comment>
<dbReference type="Proteomes" id="UP000053201">
    <property type="component" value="Unassembled WGS sequence"/>
</dbReference>
<dbReference type="eggNOG" id="KOG2194">
    <property type="taxonomic scope" value="Eukaryota"/>
</dbReference>
<evidence type="ECO:0000256" key="13">
    <source>
        <dbReference type="ARBA" id="ARBA00022989"/>
    </source>
</evidence>
<evidence type="ECO:0000259" key="20">
    <source>
        <dbReference type="Pfam" id="PF04389"/>
    </source>
</evidence>
<evidence type="ECO:0000313" key="21">
    <source>
        <dbReference type="EMBL" id="KND03414.1"/>
    </source>
</evidence>
<feature type="transmembrane region" description="Helical" evidence="19">
    <location>
        <begin position="735"/>
        <end position="753"/>
    </location>
</feature>
<dbReference type="VEuPathDB" id="FungiDB:SPPG_00900"/>
<dbReference type="InterPro" id="IPR045175">
    <property type="entry name" value="M28_fam"/>
</dbReference>
<dbReference type="Pfam" id="PF04389">
    <property type="entry name" value="Peptidase_M28"/>
    <property type="match status" value="1"/>
</dbReference>
<dbReference type="Gene3D" id="3.40.630.10">
    <property type="entry name" value="Zn peptidases"/>
    <property type="match status" value="1"/>
</dbReference>
<feature type="region of interest" description="Disordered" evidence="18">
    <location>
        <begin position="1"/>
        <end position="46"/>
    </location>
</feature>
<dbReference type="FunFam" id="3.40.630.10:FF:000008">
    <property type="entry name" value="Endoplasmic reticulum metallopeptidase 1"/>
    <property type="match status" value="1"/>
</dbReference>
<evidence type="ECO:0000256" key="3">
    <source>
        <dbReference type="ARBA" id="ARBA00004128"/>
    </source>
</evidence>
<comment type="cofactor">
    <cofactor evidence="1">
        <name>Zn(2+)</name>
        <dbReference type="ChEBI" id="CHEBI:29105"/>
    </cofactor>
</comment>
<keyword evidence="11" id="KW-0256">Endoplasmic reticulum</keyword>
<dbReference type="AlphaFoldDB" id="A0A0L0HRA9"/>
<dbReference type="GO" id="GO:0005789">
    <property type="term" value="C:endoplasmic reticulum membrane"/>
    <property type="evidence" value="ECO:0007669"/>
    <property type="project" value="UniProtKB-SubCell"/>
</dbReference>
<name>A0A0L0HRA9_SPIPD</name>
<evidence type="ECO:0000256" key="8">
    <source>
        <dbReference type="ARBA" id="ARBA00022692"/>
    </source>
</evidence>
<evidence type="ECO:0000256" key="12">
    <source>
        <dbReference type="ARBA" id="ARBA00022833"/>
    </source>
</evidence>
<dbReference type="GO" id="GO:0046872">
    <property type="term" value="F:metal ion binding"/>
    <property type="evidence" value="ECO:0007669"/>
    <property type="project" value="UniProtKB-KW"/>
</dbReference>
<feature type="compositionally biased region" description="Low complexity" evidence="18">
    <location>
        <begin position="35"/>
        <end position="46"/>
    </location>
</feature>
<dbReference type="EMBL" id="KQ257451">
    <property type="protein sequence ID" value="KND03414.1"/>
    <property type="molecule type" value="Genomic_DNA"/>
</dbReference>
<evidence type="ECO:0000256" key="11">
    <source>
        <dbReference type="ARBA" id="ARBA00022824"/>
    </source>
</evidence>
<dbReference type="EC" id="3.4.-.-" evidence="17"/>
<feature type="transmembrane region" description="Helical" evidence="19">
    <location>
        <begin position="467"/>
        <end position="485"/>
    </location>
</feature>
<evidence type="ECO:0000256" key="4">
    <source>
        <dbReference type="ARBA" id="ARBA00004477"/>
    </source>
</evidence>
<dbReference type="GO" id="GO:0005774">
    <property type="term" value="C:vacuolar membrane"/>
    <property type="evidence" value="ECO:0007669"/>
    <property type="project" value="UniProtKB-SubCell"/>
</dbReference>
<sequence>MASSPPAADSDNDARPLISPPSSPTRRSPGRRSPTRSLSSPSRSAPAHRIPIPFYCHIQNFIQHIRTHPYSPRTFQTLCICIVFFIVVWGIRLEWKRGAMPKRVIGADEVGQFSAEAAWTVLKEIGKEPRSINDESNEHVRKYLISELDRLKSEASSLGRSDEYITILRDDATNLLYKNAYYESTNIVVRVQGSSSTDRSALLVSAHYDSTPLSHGVTDDGIAVAVMIELVRALIHNPVLKHDVILLFNNGEELGLFGGYSFLQHPWFTDVKAFINLEGTGTASGSRALLFRTNSYEMVEAYANSAPYPHASVLVDDMMAFVRSDTDYRPYAAYGKRPGLDIAFYTHRYLYHSLGDDLTHANALSVQQLGDNVVAVVKLVCSSDLLDSIQPGAVVEDPSGVLPSGGFVYYDFLGTQMVLASGVLQKTGMALLLVAVFIGTIFKAVAEARRVGVKRVIVRYGRPIFEAFVLVLATFALSIFVVFLLSTIKSLVNRGSTYGHPRTNLMWICMAIFATLCGIQIVWPWVAIKTRLRRKPVVLYSMLPTSIGEGDESHREETDGEMELDDSDVASLDSDDEDAPISPLRPTHHSSRHREILPSGPSLHIWQPYGILLFHQVLLFTALLLAATRNLMGFYIFYGFAFYSSLAVLVTISLGTIIRKWWRADVVVSNQTVVPTTTSSGFAKWKRVAVELYERYVWVLWMCIAGVIPLMHVMEVISIGIVGLPALIAEGLPETIVDLFFGFWTTLTALLFLPAVTRHRIHLPFLTAVFAILFVLSYVPSLWMFPFSPERPHKLTFTETWDIANRTSTVEVLVLPTMGAIKWGQTAYRSEEVDFDCEGGFSGVVEGVCRLYDFEPPQVGGGMMIKIDREDVKEGLVEGSVTGLESSKICLLGVEPYLPANPKESMDIGVQLEIHNLTRWTNFTAPQPGPEPPTVSHAIYYARSARIETTFRVTFPPNTSRPEITFICFSPARRTSQAYKHLLMLDENNNPEPVDSGTKGPAVASWATFVDAVTRQVPVGKVADWVRVIGGRAGGVGVLTKI</sequence>
<dbReference type="InParanoid" id="A0A0L0HRA9"/>
<comment type="function">
    <text evidence="2">May be involved in vacuolar sorting and osmoregulation.</text>
</comment>
<feature type="region of interest" description="Disordered" evidence="18">
    <location>
        <begin position="572"/>
        <end position="593"/>
    </location>
</feature>
<feature type="transmembrane region" description="Helical" evidence="19">
    <location>
        <begin position="505"/>
        <end position="526"/>
    </location>
</feature>
<dbReference type="SUPFAM" id="SSF53187">
    <property type="entry name" value="Zn-dependent exopeptidases"/>
    <property type="match status" value="1"/>
</dbReference>
<feature type="transmembrane region" description="Helical" evidence="19">
    <location>
        <begin position="634"/>
        <end position="654"/>
    </location>
</feature>
<evidence type="ECO:0000256" key="15">
    <source>
        <dbReference type="ARBA" id="ARBA00023136"/>
    </source>
</evidence>
<feature type="transmembrane region" description="Helical" evidence="19">
    <location>
        <begin position="430"/>
        <end position="446"/>
    </location>
</feature>
<evidence type="ECO:0000256" key="2">
    <source>
        <dbReference type="ARBA" id="ARBA00003273"/>
    </source>
</evidence>
<dbReference type="RefSeq" id="XP_016611453.1">
    <property type="nucleotide sequence ID" value="XM_016749228.1"/>
</dbReference>
<feature type="transmembrane region" description="Helical" evidence="19">
    <location>
        <begin position="696"/>
        <end position="729"/>
    </location>
</feature>
<keyword evidence="16" id="KW-0325">Glycoprotein</keyword>
<keyword evidence="7 17" id="KW-0645">Protease</keyword>
<evidence type="ECO:0000256" key="16">
    <source>
        <dbReference type="ARBA" id="ARBA00023180"/>
    </source>
</evidence>
<keyword evidence="13 19" id="KW-1133">Transmembrane helix</keyword>
<dbReference type="STRING" id="645134.A0A0L0HRA9"/>
<evidence type="ECO:0000256" key="17">
    <source>
        <dbReference type="RuleBase" id="RU361240"/>
    </source>
</evidence>
<protein>
    <recommendedName>
        <fullName evidence="17">Peptide hydrolase</fullName>
        <ecNumber evidence="17">3.4.-.-</ecNumber>
    </recommendedName>
</protein>
<dbReference type="PANTHER" id="PTHR12147">
    <property type="entry name" value="METALLOPEPTIDASE M28 FAMILY MEMBER"/>
    <property type="match status" value="1"/>
</dbReference>
<keyword evidence="6" id="KW-0926">Vacuole</keyword>
<dbReference type="CDD" id="cd03875">
    <property type="entry name" value="M28_Fxna_like"/>
    <property type="match status" value="1"/>
</dbReference>
<keyword evidence="10 17" id="KW-0378">Hydrolase</keyword>
<dbReference type="OrthoDB" id="76293at2759"/>
<reference evidence="21 22" key="1">
    <citation type="submission" date="2009-08" db="EMBL/GenBank/DDBJ databases">
        <title>The Genome Sequence of Spizellomyces punctatus strain DAOM BR117.</title>
        <authorList>
            <consortium name="The Broad Institute Genome Sequencing Platform"/>
            <person name="Russ C."/>
            <person name="Cuomo C."/>
            <person name="Shea T."/>
            <person name="Young S.K."/>
            <person name="Zeng Q."/>
            <person name="Koehrsen M."/>
            <person name="Haas B."/>
            <person name="Borodovsky M."/>
            <person name="Guigo R."/>
            <person name="Alvarado L."/>
            <person name="Berlin A."/>
            <person name="Bochicchio J."/>
            <person name="Borenstein D."/>
            <person name="Chapman S."/>
            <person name="Chen Z."/>
            <person name="Engels R."/>
            <person name="Freedman E."/>
            <person name="Gellesch M."/>
            <person name="Goldberg J."/>
            <person name="Griggs A."/>
            <person name="Gujja S."/>
            <person name="Heiman D."/>
            <person name="Hepburn T."/>
            <person name="Howarth C."/>
            <person name="Jen D."/>
            <person name="Larson L."/>
            <person name="Lewis B."/>
            <person name="Mehta T."/>
            <person name="Park D."/>
            <person name="Pearson M."/>
            <person name="Roberts A."/>
            <person name="Saif S."/>
            <person name="Shenoy N."/>
            <person name="Sisk P."/>
            <person name="Stolte C."/>
            <person name="Sykes S."/>
            <person name="Thomson T."/>
            <person name="Walk T."/>
            <person name="White J."/>
            <person name="Yandava C."/>
            <person name="Burger G."/>
            <person name="Gray M.W."/>
            <person name="Holland P.W.H."/>
            <person name="King N."/>
            <person name="Lang F.B.F."/>
            <person name="Roger A.J."/>
            <person name="Ruiz-Trillo I."/>
            <person name="Lander E."/>
            <person name="Nusbaum C."/>
        </authorList>
    </citation>
    <scope>NUCLEOTIDE SEQUENCE [LARGE SCALE GENOMIC DNA]</scope>
    <source>
        <strain evidence="21 22">DAOM BR117</strain>
    </source>
</reference>
<evidence type="ECO:0000313" key="22">
    <source>
        <dbReference type="Proteomes" id="UP000053201"/>
    </source>
</evidence>
<keyword evidence="15 19" id="KW-0472">Membrane</keyword>
<organism evidence="21 22">
    <name type="scientific">Spizellomyces punctatus (strain DAOM BR117)</name>
    <dbReference type="NCBI Taxonomy" id="645134"/>
    <lineage>
        <taxon>Eukaryota</taxon>
        <taxon>Fungi</taxon>
        <taxon>Fungi incertae sedis</taxon>
        <taxon>Chytridiomycota</taxon>
        <taxon>Chytridiomycota incertae sedis</taxon>
        <taxon>Chytridiomycetes</taxon>
        <taxon>Spizellomycetales</taxon>
        <taxon>Spizellomycetaceae</taxon>
        <taxon>Spizellomyces</taxon>
    </lineage>
</organism>
<dbReference type="PANTHER" id="PTHR12147:SF58">
    <property type="entry name" value="VACUOLAR MEMBRANE PROTEASE"/>
    <property type="match status" value="1"/>
</dbReference>
<dbReference type="InterPro" id="IPR048024">
    <property type="entry name" value="Fxna-like_M28_dom"/>
</dbReference>